<dbReference type="InterPro" id="IPR036388">
    <property type="entry name" value="WH-like_DNA-bd_sf"/>
</dbReference>
<dbReference type="PANTHER" id="PTHR30346">
    <property type="entry name" value="TRANSCRIPTIONAL DUAL REGULATOR HCAR-RELATED"/>
    <property type="match status" value="1"/>
</dbReference>
<dbReference type="InterPro" id="IPR000847">
    <property type="entry name" value="LysR_HTH_N"/>
</dbReference>
<sequence>MSYSIKHLRYVVAVKQTGSLARASETMSVSVSSIREAIRLIEEKLRISLFLSEPAKGMRLTRDGERFALLAEEFLATYMGFEQAAAHIPQDWERDISLGVLTSAGPLIMPALVARFSRAVSNAHIQIYEHSSKALSEAVRADKLAAAFTFNDDLHPSLEFVELFKPPLHVALHPDHPLVGKSEIHLSELAEETYILLDFDGARRYYAGLFDHHRVKPRVGYTVSSRETAYNMVAAGLGYSVFNLYPLPTEDGPSSEAVVRIPLVSDYWSPTFGMIHLRGRNGGLIDGLHRACRSIAAGAA</sequence>
<dbReference type="PANTHER" id="PTHR30346:SF0">
    <property type="entry name" value="HCA OPERON TRANSCRIPTIONAL ACTIVATOR HCAR"/>
    <property type="match status" value="1"/>
</dbReference>
<name>A0ABU6JN99_9GAMM</name>
<comment type="caution">
    <text evidence="6">The sequence shown here is derived from an EMBL/GenBank/DDBJ whole genome shotgun (WGS) entry which is preliminary data.</text>
</comment>
<evidence type="ECO:0000256" key="2">
    <source>
        <dbReference type="ARBA" id="ARBA00023015"/>
    </source>
</evidence>
<dbReference type="InterPro" id="IPR036390">
    <property type="entry name" value="WH_DNA-bd_sf"/>
</dbReference>
<dbReference type="SUPFAM" id="SSF46785">
    <property type="entry name" value="Winged helix' DNA-binding domain"/>
    <property type="match status" value="1"/>
</dbReference>
<dbReference type="RefSeq" id="WP_327617109.1">
    <property type="nucleotide sequence ID" value="NZ_JAYWTM010000004.1"/>
</dbReference>
<keyword evidence="7" id="KW-1185">Reference proteome</keyword>
<dbReference type="Gene3D" id="3.40.190.10">
    <property type="entry name" value="Periplasmic binding protein-like II"/>
    <property type="match status" value="2"/>
</dbReference>
<evidence type="ECO:0000256" key="4">
    <source>
        <dbReference type="ARBA" id="ARBA00023163"/>
    </source>
</evidence>
<dbReference type="EMBL" id="JAYWTM010000004">
    <property type="protein sequence ID" value="MEC5341957.1"/>
    <property type="molecule type" value="Genomic_DNA"/>
</dbReference>
<dbReference type="Proteomes" id="UP001309705">
    <property type="component" value="Unassembled WGS sequence"/>
</dbReference>
<evidence type="ECO:0000259" key="5">
    <source>
        <dbReference type="PROSITE" id="PS50931"/>
    </source>
</evidence>
<proteinExistence type="inferred from homology"/>
<evidence type="ECO:0000313" key="7">
    <source>
        <dbReference type="Proteomes" id="UP001309705"/>
    </source>
</evidence>
<keyword evidence="4" id="KW-0804">Transcription</keyword>
<keyword evidence="3" id="KW-0238">DNA-binding</keyword>
<evidence type="ECO:0000313" key="6">
    <source>
        <dbReference type="EMBL" id="MEC5341957.1"/>
    </source>
</evidence>
<dbReference type="Pfam" id="PF03466">
    <property type="entry name" value="LysR_substrate"/>
    <property type="match status" value="1"/>
</dbReference>
<comment type="similarity">
    <text evidence="1">Belongs to the LysR transcriptional regulatory family.</text>
</comment>
<dbReference type="SUPFAM" id="SSF53850">
    <property type="entry name" value="Periplasmic binding protein-like II"/>
    <property type="match status" value="1"/>
</dbReference>
<organism evidence="6 7">
    <name type="scientific">Brenneria populi</name>
    <dbReference type="NCBI Taxonomy" id="1505588"/>
    <lineage>
        <taxon>Bacteria</taxon>
        <taxon>Pseudomonadati</taxon>
        <taxon>Pseudomonadota</taxon>
        <taxon>Gammaproteobacteria</taxon>
        <taxon>Enterobacterales</taxon>
        <taxon>Pectobacteriaceae</taxon>
        <taxon>Brenneria</taxon>
    </lineage>
</organism>
<keyword evidence="2" id="KW-0805">Transcription regulation</keyword>
<accession>A0ABU6JN99</accession>
<dbReference type="InterPro" id="IPR005119">
    <property type="entry name" value="LysR_subst-bd"/>
</dbReference>
<dbReference type="Pfam" id="PF00126">
    <property type="entry name" value="HTH_1"/>
    <property type="match status" value="1"/>
</dbReference>
<gene>
    <name evidence="6" type="ORF">VSX58_04935</name>
</gene>
<dbReference type="PROSITE" id="PS50931">
    <property type="entry name" value="HTH_LYSR"/>
    <property type="match status" value="1"/>
</dbReference>
<dbReference type="Gene3D" id="1.10.10.10">
    <property type="entry name" value="Winged helix-like DNA-binding domain superfamily/Winged helix DNA-binding domain"/>
    <property type="match status" value="1"/>
</dbReference>
<reference evidence="6 7" key="1">
    <citation type="journal article" date="2017" name="Int. J. Syst. Evol. Microbiol.">
        <title>Brenneria populi subsp. brevivirga subsp. nov. isolated from symptomatic bark of Populus x euramericana canker, and description of Brenneria populi subsp. populi subsp. nov.</title>
        <authorList>
            <person name="Zheng M.H."/>
            <person name="Piao C.G."/>
            <person name="Xue H."/>
            <person name="Guo M.W."/>
            <person name="Li Y."/>
        </authorList>
    </citation>
    <scope>NUCLEOTIDE SEQUENCE [LARGE SCALE GENOMIC DNA]</scope>
    <source>
        <strain evidence="6 7">D9-5</strain>
    </source>
</reference>
<evidence type="ECO:0000256" key="1">
    <source>
        <dbReference type="ARBA" id="ARBA00009437"/>
    </source>
</evidence>
<evidence type="ECO:0000256" key="3">
    <source>
        <dbReference type="ARBA" id="ARBA00023125"/>
    </source>
</evidence>
<feature type="domain" description="HTH lysR-type" evidence="5">
    <location>
        <begin position="1"/>
        <end position="61"/>
    </location>
</feature>
<protein>
    <submittedName>
        <fullName evidence="6">LysR family transcriptional regulator</fullName>
    </submittedName>
</protein>